<evidence type="ECO:0000256" key="2">
    <source>
        <dbReference type="ARBA" id="ARBA00022679"/>
    </source>
</evidence>
<dbReference type="SUPFAM" id="SSF53756">
    <property type="entry name" value="UDP-Glycosyltransferase/glycogen phosphorylase"/>
    <property type="match status" value="1"/>
</dbReference>
<protein>
    <submittedName>
        <fullName evidence="4">Glycosyltransferase</fullName>
    </submittedName>
</protein>
<name>A0A6N6N132_9BACT</name>
<dbReference type="RefSeq" id="WP_151151044.1">
    <property type="nucleotide sequence ID" value="NZ_WAIE01000004.1"/>
</dbReference>
<keyword evidence="1" id="KW-0328">Glycosyltransferase</keyword>
<evidence type="ECO:0000256" key="1">
    <source>
        <dbReference type="ARBA" id="ARBA00022676"/>
    </source>
</evidence>
<dbReference type="Proteomes" id="UP000438699">
    <property type="component" value="Unassembled WGS sequence"/>
</dbReference>
<organism evidence="4 5">
    <name type="scientific">Pseudodesulfovibrio senegalensis</name>
    <dbReference type="NCBI Taxonomy" id="1721087"/>
    <lineage>
        <taxon>Bacteria</taxon>
        <taxon>Pseudomonadati</taxon>
        <taxon>Thermodesulfobacteriota</taxon>
        <taxon>Desulfovibrionia</taxon>
        <taxon>Desulfovibrionales</taxon>
        <taxon>Desulfovibrionaceae</taxon>
    </lineage>
</organism>
<dbReference type="AlphaFoldDB" id="A0A6N6N132"/>
<evidence type="ECO:0000313" key="5">
    <source>
        <dbReference type="Proteomes" id="UP000438699"/>
    </source>
</evidence>
<dbReference type="OrthoDB" id="9803091at2"/>
<dbReference type="Gene3D" id="3.40.50.2000">
    <property type="entry name" value="Glycogen Phosphorylase B"/>
    <property type="match status" value="2"/>
</dbReference>
<sequence>MNTPMRILFLVRSLDPGGAEAQLVTLANGLAARGHAVAVAVFYGGGALEERLHGVHCFDLQKKSRADMAGFSFRLVRCIRRFRPQIMHGYLGTANLFTSLMRPLFPTMKTVWGLRTSDMQQEGRGPVAALHACVERGLCRTPHMIIANSYEGMKQAFAAGYPADRLHVIPNGIDMKRFRPDPEAGLRARARWGLSPDHVGPVIGMAARIVPIKDHATFLRAASLLVRTHPDCTFVCMGRGTLAARQPLLNMTRQLGLEKHVIWRDQETMPEAFNGLDVFCLSSLQGEGFPNVLGEAMACDVPCVATNSGDSARVLGNTGTVTEPGRGQALADALITALDAPPTGMRRHMLKNFSAQRMVRRSEKTLASLLE</sequence>
<dbReference type="PANTHER" id="PTHR12526:SF510">
    <property type="entry name" value="D-INOSITOL 3-PHOSPHATE GLYCOSYLTRANSFERASE"/>
    <property type="match status" value="1"/>
</dbReference>
<comment type="caution">
    <text evidence="4">The sequence shown here is derived from an EMBL/GenBank/DDBJ whole genome shotgun (WGS) entry which is preliminary data.</text>
</comment>
<feature type="domain" description="Glycosyltransferase subfamily 4-like N-terminal" evidence="3">
    <location>
        <begin position="16"/>
        <end position="177"/>
    </location>
</feature>
<proteinExistence type="predicted"/>
<evidence type="ECO:0000313" key="4">
    <source>
        <dbReference type="EMBL" id="KAB1441301.1"/>
    </source>
</evidence>
<evidence type="ECO:0000259" key="3">
    <source>
        <dbReference type="Pfam" id="PF13439"/>
    </source>
</evidence>
<dbReference type="GO" id="GO:0016757">
    <property type="term" value="F:glycosyltransferase activity"/>
    <property type="evidence" value="ECO:0007669"/>
    <property type="project" value="UniProtKB-KW"/>
</dbReference>
<dbReference type="Pfam" id="PF13692">
    <property type="entry name" value="Glyco_trans_1_4"/>
    <property type="match status" value="1"/>
</dbReference>
<keyword evidence="5" id="KW-1185">Reference proteome</keyword>
<dbReference type="PANTHER" id="PTHR12526">
    <property type="entry name" value="GLYCOSYLTRANSFERASE"/>
    <property type="match status" value="1"/>
</dbReference>
<dbReference type="InterPro" id="IPR028098">
    <property type="entry name" value="Glyco_trans_4-like_N"/>
</dbReference>
<reference evidence="4 5" key="1">
    <citation type="journal article" date="2017" name="Int. J. Syst. Evol. Microbiol.">
        <title>Desulfovibrio senegalensis sp. nov., a mesophilic sulfate reducer isolated from marine sediment.</title>
        <authorList>
            <person name="Thioye A."/>
            <person name="Gam Z.B.A."/>
            <person name="Mbengue M."/>
            <person name="Cayol J.L."/>
            <person name="Joseph-Bartoli M."/>
            <person name="Toure-Kane C."/>
            <person name="Labat M."/>
        </authorList>
    </citation>
    <scope>NUCLEOTIDE SEQUENCE [LARGE SCALE GENOMIC DNA]</scope>
    <source>
        <strain evidence="4 5">DSM 101509</strain>
    </source>
</reference>
<keyword evidence="2 4" id="KW-0808">Transferase</keyword>
<dbReference type="Pfam" id="PF13439">
    <property type="entry name" value="Glyco_transf_4"/>
    <property type="match status" value="1"/>
</dbReference>
<accession>A0A6N6N132</accession>
<dbReference type="EMBL" id="WAIE01000004">
    <property type="protein sequence ID" value="KAB1441301.1"/>
    <property type="molecule type" value="Genomic_DNA"/>
</dbReference>
<gene>
    <name evidence="4" type="ORF">F8A88_10110</name>
</gene>